<evidence type="ECO:0000256" key="2">
    <source>
        <dbReference type="ARBA" id="ARBA00022912"/>
    </source>
</evidence>
<dbReference type="GO" id="GO:0016301">
    <property type="term" value="F:kinase activity"/>
    <property type="evidence" value="ECO:0007669"/>
    <property type="project" value="UniProtKB-KW"/>
</dbReference>
<accession>M1HJW6</accession>
<dbReference type="Pfam" id="PF00782">
    <property type="entry name" value="DSPc"/>
    <property type="match status" value="1"/>
</dbReference>
<dbReference type="CDD" id="cd14498">
    <property type="entry name" value="DSP"/>
    <property type="match status" value="1"/>
</dbReference>
<dbReference type="InterPro" id="IPR000340">
    <property type="entry name" value="Dual-sp_phosphatase_cat-dom"/>
</dbReference>
<dbReference type="EMBL" id="JX997159">
    <property type="protein sequence ID" value="AGE50474.1"/>
    <property type="molecule type" value="Genomic_DNA"/>
</dbReference>
<sequence length="188" mass="21169">MPAPAYPAPTKDLIEWRGQLYYRPRRITNHVWVGSQATAADPAFIKKNNIKLVVNCSKDIPKFSDVPMLRIPVNDSPTDAEKLGKYLPLAATAIRDVTRYNGNVLIHCHAGMNRSATTCAGYLMTIKGMTAKEAMEAIRKKKPETFRPMNFKSSLTNYEKQLRANGIIKDKKKTNKNTSNTNTKNKKK</sequence>
<dbReference type="PANTHER" id="PTHR10159">
    <property type="entry name" value="DUAL SPECIFICITY PROTEIN PHOSPHATASE"/>
    <property type="match status" value="1"/>
</dbReference>
<evidence type="ECO:0000256" key="1">
    <source>
        <dbReference type="ARBA" id="ARBA00022801"/>
    </source>
</evidence>
<feature type="compositionally biased region" description="Low complexity" evidence="3">
    <location>
        <begin position="176"/>
        <end position="188"/>
    </location>
</feature>
<dbReference type="PROSITE" id="PS50056">
    <property type="entry name" value="TYR_PHOSPHATASE_2"/>
    <property type="match status" value="1"/>
</dbReference>
<feature type="region of interest" description="Disordered" evidence="3">
    <location>
        <begin position="166"/>
        <end position="188"/>
    </location>
</feature>
<dbReference type="GO" id="GO:0008330">
    <property type="term" value="F:protein tyrosine/threonine phosphatase activity"/>
    <property type="evidence" value="ECO:0007669"/>
    <property type="project" value="TreeGrafter"/>
</dbReference>
<dbReference type="GeneID" id="41900375"/>
<evidence type="ECO:0000256" key="3">
    <source>
        <dbReference type="SAM" id="MobiDB-lite"/>
    </source>
</evidence>
<keyword evidence="6" id="KW-0808">Transferase</keyword>
<dbReference type="InterPro" id="IPR029021">
    <property type="entry name" value="Prot-tyrosine_phosphatase-like"/>
</dbReference>
<evidence type="ECO:0000313" key="6">
    <source>
        <dbReference type="EMBL" id="AGE50474.1"/>
    </source>
</evidence>
<dbReference type="Gene3D" id="3.90.190.10">
    <property type="entry name" value="Protein tyrosine phosphatase superfamily"/>
    <property type="match status" value="1"/>
</dbReference>
<protein>
    <submittedName>
        <fullName evidence="6">Dual specificity protein phosphatase 16 / mitogen-activated protein kinase phosphatase 7</fullName>
    </submittedName>
</protein>
<organism evidence="6 7">
    <name type="scientific">Paramecium bursaria Chlorella virus CVA-1</name>
    <dbReference type="NCBI Taxonomy" id="42683"/>
    <lineage>
        <taxon>Viruses</taxon>
        <taxon>Varidnaviria</taxon>
        <taxon>Bamfordvirae</taxon>
        <taxon>Nucleocytoviricota</taxon>
        <taxon>Megaviricetes</taxon>
        <taxon>Algavirales</taxon>
        <taxon>Phycodnaviridae</taxon>
        <taxon>Chlorovirus</taxon>
        <taxon>Chlorovirus conductrix</taxon>
        <taxon>Paramecium bursaria Chlorella virus A1</taxon>
    </lineage>
</organism>
<dbReference type="InterPro" id="IPR020422">
    <property type="entry name" value="TYR_PHOSPHATASE_DUAL_dom"/>
</dbReference>
<keyword evidence="2" id="KW-0904">Protein phosphatase</keyword>
<evidence type="ECO:0000259" key="4">
    <source>
        <dbReference type="PROSITE" id="PS50054"/>
    </source>
</evidence>
<dbReference type="PANTHER" id="PTHR10159:SF519">
    <property type="entry name" value="DUAL SPECIFICITY PROTEIN PHOSPHATASE MPK3"/>
    <property type="match status" value="1"/>
</dbReference>
<reference evidence="6 7" key="1">
    <citation type="submission" date="2012-10" db="EMBL/GenBank/DDBJ databases">
        <title>Towards defining the chloroviruses: a genomic journey through a genus of large DNA viruses.</title>
        <authorList>
            <person name="Jeanniard A."/>
            <person name="Dunigan D.D."/>
            <person name="Gurnon J.R."/>
            <person name="Agarkova I."/>
            <person name="Kang M."/>
            <person name="Vitek J."/>
            <person name="Duncan G."/>
            <person name="McClung O.W."/>
            <person name="Larsen M."/>
            <person name="Claverie J.-M."/>
            <person name="Van Etten J.L."/>
            <person name="Blanc G."/>
        </authorList>
    </citation>
    <scope>NUCLEOTIDE SEQUENCE [LARGE SCALE GENOMIC DNA]</scope>
</reference>
<proteinExistence type="predicted"/>
<keyword evidence="7" id="KW-1185">Reference proteome</keyword>
<dbReference type="SUPFAM" id="SSF52799">
    <property type="entry name" value="(Phosphotyrosine protein) phosphatases II"/>
    <property type="match status" value="1"/>
</dbReference>
<dbReference type="InterPro" id="IPR016130">
    <property type="entry name" value="Tyr_Pase_AS"/>
</dbReference>
<feature type="domain" description="Tyrosine-protein phosphatase" evidence="4">
    <location>
        <begin position="23"/>
        <end position="164"/>
    </location>
</feature>
<dbReference type="RefSeq" id="YP_009701810.1">
    <property type="nucleotide sequence ID" value="NC_044937.1"/>
</dbReference>
<evidence type="ECO:0000259" key="5">
    <source>
        <dbReference type="PROSITE" id="PS50056"/>
    </source>
</evidence>
<gene>
    <name evidence="6" type="primary">CVA-1_354L</name>
    <name evidence="6" type="ORF">PBCVCVA1_354L</name>
</gene>
<dbReference type="SMART" id="SM00195">
    <property type="entry name" value="DSPc"/>
    <property type="match status" value="1"/>
</dbReference>
<evidence type="ECO:0000313" key="7">
    <source>
        <dbReference type="Proteomes" id="UP000243236"/>
    </source>
</evidence>
<keyword evidence="6" id="KW-0418">Kinase</keyword>
<dbReference type="GO" id="GO:0033550">
    <property type="term" value="F:MAP kinase tyrosine phosphatase activity"/>
    <property type="evidence" value="ECO:0007669"/>
    <property type="project" value="TreeGrafter"/>
</dbReference>
<dbReference type="InterPro" id="IPR000387">
    <property type="entry name" value="Tyr_Pase_dom"/>
</dbReference>
<keyword evidence="1" id="KW-0378">Hydrolase</keyword>
<dbReference type="Proteomes" id="UP000243236">
    <property type="component" value="Segment"/>
</dbReference>
<dbReference type="KEGG" id="vg:41900375"/>
<name>M1HJW6_9PHYC</name>
<dbReference type="PROSITE" id="PS00383">
    <property type="entry name" value="TYR_PHOSPHATASE_1"/>
    <property type="match status" value="1"/>
</dbReference>
<feature type="domain" description="Tyrosine specific protein phosphatases" evidence="5">
    <location>
        <begin position="84"/>
        <end position="143"/>
    </location>
</feature>
<dbReference type="PROSITE" id="PS50054">
    <property type="entry name" value="TYR_PHOSPHATASE_DUAL"/>
    <property type="match status" value="1"/>
</dbReference>
<dbReference type="GO" id="GO:0017017">
    <property type="term" value="F:MAP kinase tyrosine/serine/threonine phosphatase activity"/>
    <property type="evidence" value="ECO:0007669"/>
    <property type="project" value="TreeGrafter"/>
</dbReference>